<name>I8U6S8_9ALTE</name>
<dbReference type="CDD" id="cd00614">
    <property type="entry name" value="CGS_like"/>
    <property type="match status" value="1"/>
</dbReference>
<dbReference type="InterPro" id="IPR015422">
    <property type="entry name" value="PyrdxlP-dep_Trfase_small"/>
</dbReference>
<protein>
    <submittedName>
        <fullName evidence="5">O-succinylhomoserine (Thiol)-lyase</fullName>
    </submittedName>
</protein>
<dbReference type="InterPro" id="IPR011821">
    <property type="entry name" value="O_succ_thio_ly"/>
</dbReference>
<evidence type="ECO:0000256" key="4">
    <source>
        <dbReference type="RuleBase" id="RU362118"/>
    </source>
</evidence>
<feature type="modified residue" description="N6-(pyridoxal phosphate)lysine" evidence="3">
    <location>
        <position position="199"/>
    </location>
</feature>
<dbReference type="GO" id="GO:0003962">
    <property type="term" value="F:cystathionine gamma-synthase activity"/>
    <property type="evidence" value="ECO:0007669"/>
    <property type="project" value="TreeGrafter"/>
</dbReference>
<dbReference type="GO" id="GO:0019343">
    <property type="term" value="P:cysteine biosynthetic process via cystathionine"/>
    <property type="evidence" value="ECO:0007669"/>
    <property type="project" value="TreeGrafter"/>
</dbReference>
<proteinExistence type="inferred from homology"/>
<dbReference type="GO" id="GO:0009086">
    <property type="term" value="P:methionine biosynthetic process"/>
    <property type="evidence" value="ECO:0007669"/>
    <property type="project" value="UniProtKB-ARBA"/>
</dbReference>
<dbReference type="PANTHER" id="PTHR11808:SF75">
    <property type="entry name" value="CYSTATHIONINE GAMMA-SYNTHASE"/>
    <property type="match status" value="1"/>
</dbReference>
<dbReference type="SUPFAM" id="SSF53383">
    <property type="entry name" value="PLP-dependent transferases"/>
    <property type="match status" value="1"/>
</dbReference>
<dbReference type="InterPro" id="IPR015421">
    <property type="entry name" value="PyrdxlP-dep_Trfase_major"/>
</dbReference>
<evidence type="ECO:0000256" key="1">
    <source>
        <dbReference type="ARBA" id="ARBA00001933"/>
    </source>
</evidence>
<evidence type="ECO:0000313" key="5">
    <source>
        <dbReference type="EMBL" id="EIW87668.1"/>
    </source>
</evidence>
<dbReference type="RefSeq" id="WP_008985590.1">
    <property type="nucleotide sequence ID" value="NZ_AKKU01000026.1"/>
</dbReference>
<reference evidence="5 6" key="1">
    <citation type="journal article" date="2012" name="J. Bacteriol.">
        <title>Genome Sequence of Pectin-Degrading Alishewanella agri, Isolated from Landfill Soil.</title>
        <authorList>
            <person name="Kim J."/>
            <person name="Jung J."/>
            <person name="Sung J.S."/>
            <person name="Chun J."/>
            <person name="Park W."/>
        </authorList>
    </citation>
    <scope>NUCLEOTIDE SEQUENCE [LARGE SCALE GENOMIC DNA]</scope>
    <source>
        <strain evidence="5 6">BL06</strain>
    </source>
</reference>
<sequence length="394" mass="41902">MTKRHSATIAVRAGIAEDPAFAAVTPPIYLSSTYQLPAFRQAGAYDYSRSNNPTRDILGEALAELEGGAKAIITNTGMSACLLALQLLTPADTLVIPHDCYGGSYRLFTNLAYKKQAFKLIIVNFQQADWVSQLQGATPRMIWLETPSNPLLQITDIASVCQRAQQFGALVVVDNTFLSPVLQQPLALGADIVVHSTTKFINGHSDIIGGAVIAKQQSVADELKWWGNCLGLTAGALDSYLTLRGLRTLPLRLKAQQANTAAVVDFLVKHPLVARVYYPGLADHPGHQVAKAQQAGFGAMCSFELKAPAALLADFFAALRYFTLAQSLGGTESLICHPASMTHASMDAAAQKTAGITDTLIRLSVGIEEVSDLLADLAQALAVVAAALAAQGDE</sequence>
<dbReference type="PANTHER" id="PTHR11808">
    <property type="entry name" value="TRANS-SULFURATION ENZYME FAMILY MEMBER"/>
    <property type="match status" value="1"/>
</dbReference>
<organism evidence="5 6">
    <name type="scientific">Alishewanella agri BL06</name>
    <dbReference type="NCBI Taxonomy" id="1195246"/>
    <lineage>
        <taxon>Bacteria</taxon>
        <taxon>Pseudomonadati</taxon>
        <taxon>Pseudomonadota</taxon>
        <taxon>Gammaproteobacteria</taxon>
        <taxon>Alteromonadales</taxon>
        <taxon>Alteromonadaceae</taxon>
        <taxon>Alishewanella</taxon>
    </lineage>
</organism>
<dbReference type="FunFam" id="3.40.640.10:FF:000046">
    <property type="entry name" value="Cystathionine gamma-lyase"/>
    <property type="match status" value="1"/>
</dbReference>
<evidence type="ECO:0000256" key="3">
    <source>
        <dbReference type="PIRSR" id="PIRSR001434-2"/>
    </source>
</evidence>
<dbReference type="Proteomes" id="UP000035062">
    <property type="component" value="Unassembled WGS sequence"/>
</dbReference>
<gene>
    <name evidence="5" type="ORF">AGRI_14145</name>
</gene>
<comment type="similarity">
    <text evidence="4">Belongs to the trans-sulfuration enzymes family.</text>
</comment>
<dbReference type="Pfam" id="PF01053">
    <property type="entry name" value="Cys_Met_Meta_PP"/>
    <property type="match status" value="1"/>
</dbReference>
<keyword evidence="5" id="KW-0456">Lyase</keyword>
<dbReference type="EMBL" id="AKKU01000026">
    <property type="protein sequence ID" value="EIW87668.1"/>
    <property type="molecule type" value="Genomic_DNA"/>
</dbReference>
<dbReference type="NCBIfam" id="TIGR02080">
    <property type="entry name" value="O_succ_thio_ly"/>
    <property type="match status" value="1"/>
</dbReference>
<keyword evidence="2 3" id="KW-0663">Pyridoxal phosphate</keyword>
<dbReference type="InterPro" id="IPR054542">
    <property type="entry name" value="Cys_met_metab_PP"/>
</dbReference>
<dbReference type="GO" id="GO:0005737">
    <property type="term" value="C:cytoplasm"/>
    <property type="evidence" value="ECO:0007669"/>
    <property type="project" value="TreeGrafter"/>
</dbReference>
<dbReference type="GO" id="GO:0019346">
    <property type="term" value="P:transsulfuration"/>
    <property type="evidence" value="ECO:0007669"/>
    <property type="project" value="InterPro"/>
</dbReference>
<dbReference type="eggNOG" id="COG0626">
    <property type="taxonomic scope" value="Bacteria"/>
</dbReference>
<comment type="caution">
    <text evidence="5">The sequence shown here is derived from an EMBL/GenBank/DDBJ whole genome shotgun (WGS) entry which is preliminary data.</text>
</comment>
<evidence type="ECO:0000256" key="2">
    <source>
        <dbReference type="ARBA" id="ARBA00022898"/>
    </source>
</evidence>
<dbReference type="InterPro" id="IPR000277">
    <property type="entry name" value="Cys/Met-Metab_PyrdxlP-dep_enz"/>
</dbReference>
<dbReference type="InterPro" id="IPR015424">
    <property type="entry name" value="PyrdxlP-dep_Trfase"/>
</dbReference>
<dbReference type="STRING" id="1195246.AGRI_14145"/>
<dbReference type="PIRSF" id="PIRSF001434">
    <property type="entry name" value="CGS"/>
    <property type="match status" value="1"/>
</dbReference>
<comment type="cofactor">
    <cofactor evidence="1 4">
        <name>pyridoxal 5'-phosphate</name>
        <dbReference type="ChEBI" id="CHEBI:597326"/>
    </cofactor>
</comment>
<accession>I8U6S8</accession>
<dbReference type="PROSITE" id="PS00868">
    <property type="entry name" value="CYS_MET_METAB_PP"/>
    <property type="match status" value="1"/>
</dbReference>
<evidence type="ECO:0000313" key="6">
    <source>
        <dbReference type="Proteomes" id="UP000035062"/>
    </source>
</evidence>
<dbReference type="Gene3D" id="3.90.1150.10">
    <property type="entry name" value="Aspartate Aminotransferase, domain 1"/>
    <property type="match status" value="1"/>
</dbReference>
<dbReference type="PATRIC" id="fig|1195246.3.peg.2807"/>
<dbReference type="Gene3D" id="3.40.640.10">
    <property type="entry name" value="Type I PLP-dependent aspartate aminotransferase-like (Major domain)"/>
    <property type="match status" value="1"/>
</dbReference>
<dbReference type="AlphaFoldDB" id="I8U6S8"/>
<dbReference type="GO" id="GO:0030170">
    <property type="term" value="F:pyridoxal phosphate binding"/>
    <property type="evidence" value="ECO:0007669"/>
    <property type="project" value="InterPro"/>
</dbReference>
<keyword evidence="6" id="KW-1185">Reference proteome</keyword>
<dbReference type="FunFam" id="3.90.1150.10:FF:000033">
    <property type="entry name" value="Cystathionine gamma-synthase"/>
    <property type="match status" value="1"/>
</dbReference>
<dbReference type="GO" id="GO:0004123">
    <property type="term" value="F:cystathionine gamma-lyase activity"/>
    <property type="evidence" value="ECO:0007669"/>
    <property type="project" value="TreeGrafter"/>
</dbReference>